<dbReference type="InterPro" id="IPR051212">
    <property type="entry name" value="Type-I_RE_S_subunit"/>
</dbReference>
<keyword evidence="2" id="KW-0680">Restriction system</keyword>
<sequence>MSRKKKQPKTLEELLEEALVPQEEQPYELPANWVWVRLLSGSATCLDKFRKPVNTYERKKRNGEIPYYGATGQVGWIDDYLTDEELVLVGEDGAPFLNPFKNKAYMIKGKAWVNNHAHILKSSFGSFGNRFLLHYLNQFNYNGYVTGTTRLKLTQGKLRQLPFPLPPLSEQKRIVDRVESLLGKIDEAKELIQEAQDSFEQRRAAILDQAFRGELTRTWREQHPDLEPADRLLERIQEEKARLETTKRRRKKTTDLPPIDPPYELPEGWKWVRLGELFNVRGGGTPSKSNQDYWKGTILWVSPKDMKSRVIDHTVDTLTTKGLENTTSDLYKTGSIVIVVRSGILNRILPVAILGKDSAVNQDMKVFLSSNNCLNKYFYWYIEGNNRILLSKYTKSGTTVKSFMTDKFLDHLIPLPSYEELKAILSQIDRLIEYEEEVHDSLDLNDEILKQAILTQAFRGELGTNDPTEESALELLKRTLAEQHGLTYESPAEEALQVAEQGELYPS</sequence>
<dbReference type="AlphaFoldDB" id="A0A7D3XLF3"/>
<dbReference type="GO" id="GO:0009307">
    <property type="term" value="P:DNA restriction-modification system"/>
    <property type="evidence" value="ECO:0007669"/>
    <property type="project" value="UniProtKB-KW"/>
</dbReference>
<dbReference type="KEGG" id="kpul:GXN76_03610"/>
<evidence type="ECO:0000256" key="5">
    <source>
        <dbReference type="SAM" id="Coils"/>
    </source>
</evidence>
<evidence type="ECO:0000256" key="3">
    <source>
        <dbReference type="ARBA" id="ARBA00023125"/>
    </source>
</evidence>
<dbReference type="PANTHER" id="PTHR43140">
    <property type="entry name" value="TYPE-1 RESTRICTION ENZYME ECOKI SPECIFICITY PROTEIN"/>
    <property type="match status" value="1"/>
</dbReference>
<dbReference type="Pfam" id="PF01420">
    <property type="entry name" value="Methylase_S"/>
    <property type="match status" value="2"/>
</dbReference>
<proteinExistence type="inferred from homology"/>
<keyword evidence="7" id="KW-0255">Endonuclease</keyword>
<dbReference type="InterPro" id="IPR000055">
    <property type="entry name" value="Restrct_endonuc_typeI_TRD"/>
</dbReference>
<keyword evidence="3" id="KW-0238">DNA-binding</keyword>
<keyword evidence="8" id="KW-1185">Reference proteome</keyword>
<dbReference type="Gene3D" id="3.90.220.20">
    <property type="entry name" value="DNA methylase specificity domains"/>
    <property type="match status" value="2"/>
</dbReference>
<evidence type="ECO:0000313" key="8">
    <source>
        <dbReference type="Proteomes" id="UP000503088"/>
    </source>
</evidence>
<evidence type="ECO:0000256" key="2">
    <source>
        <dbReference type="ARBA" id="ARBA00022747"/>
    </source>
</evidence>
<protein>
    <submittedName>
        <fullName evidence="7">Restriction endonuclease subunit S</fullName>
    </submittedName>
</protein>
<dbReference type="PANTHER" id="PTHR43140:SF1">
    <property type="entry name" value="TYPE I RESTRICTION ENZYME ECOKI SPECIFICITY SUBUNIT"/>
    <property type="match status" value="1"/>
</dbReference>
<organism evidence="7 8">
    <name type="scientific">Kroppenstedtia pulmonis</name>
    <dbReference type="NCBI Taxonomy" id="1380685"/>
    <lineage>
        <taxon>Bacteria</taxon>
        <taxon>Bacillati</taxon>
        <taxon>Bacillota</taxon>
        <taxon>Bacilli</taxon>
        <taxon>Bacillales</taxon>
        <taxon>Thermoactinomycetaceae</taxon>
        <taxon>Kroppenstedtia</taxon>
    </lineage>
</organism>
<feature type="coiled-coil region" evidence="5">
    <location>
        <begin position="178"/>
        <end position="256"/>
    </location>
</feature>
<dbReference type="RefSeq" id="WP_173220593.1">
    <property type="nucleotide sequence ID" value="NZ_CP048104.1"/>
</dbReference>
<dbReference type="REBASE" id="394208">
    <property type="entry name" value="S.KpuW9323ORF3615P"/>
</dbReference>
<dbReference type="Proteomes" id="UP000503088">
    <property type="component" value="Chromosome"/>
</dbReference>
<feature type="domain" description="Type I restriction modification DNA specificity" evidence="6">
    <location>
        <begin position="56"/>
        <end position="194"/>
    </location>
</feature>
<dbReference type="CDD" id="cd17249">
    <property type="entry name" value="RMtype1_S_EcoR124I-TRD2-CR2_like"/>
    <property type="match status" value="1"/>
</dbReference>
<dbReference type="GO" id="GO:0004519">
    <property type="term" value="F:endonuclease activity"/>
    <property type="evidence" value="ECO:0007669"/>
    <property type="project" value="UniProtKB-KW"/>
</dbReference>
<accession>A0A7D3XLF3</accession>
<comment type="similarity">
    <text evidence="1">Belongs to the type-I restriction system S methylase family.</text>
</comment>
<evidence type="ECO:0000259" key="6">
    <source>
        <dbReference type="Pfam" id="PF01420"/>
    </source>
</evidence>
<gene>
    <name evidence="7" type="ORF">GXN76_03610</name>
</gene>
<dbReference type="GO" id="GO:0003677">
    <property type="term" value="F:DNA binding"/>
    <property type="evidence" value="ECO:0007669"/>
    <property type="project" value="UniProtKB-KW"/>
</dbReference>
<feature type="domain" description="Type I restriction modification DNA specificity" evidence="6">
    <location>
        <begin position="266"/>
        <end position="436"/>
    </location>
</feature>
<keyword evidence="7" id="KW-0378">Hydrolase</keyword>
<evidence type="ECO:0000256" key="1">
    <source>
        <dbReference type="ARBA" id="ARBA00010923"/>
    </source>
</evidence>
<dbReference type="EMBL" id="CP048104">
    <property type="protein sequence ID" value="QKG83649.1"/>
    <property type="molecule type" value="Genomic_DNA"/>
</dbReference>
<dbReference type="CDD" id="cd17262">
    <property type="entry name" value="RMtype1_S_Aco12261I-TRD2-CR2"/>
    <property type="match status" value="1"/>
</dbReference>
<name>A0A7D3XLF3_9BACL</name>
<dbReference type="InterPro" id="IPR044946">
    <property type="entry name" value="Restrct_endonuc_typeI_TRD_sf"/>
</dbReference>
<evidence type="ECO:0000313" key="7">
    <source>
        <dbReference type="EMBL" id="QKG83649.1"/>
    </source>
</evidence>
<keyword evidence="7" id="KW-0540">Nuclease</keyword>
<keyword evidence="5" id="KW-0175">Coiled coil</keyword>
<reference evidence="7 8" key="1">
    <citation type="submission" date="2020-01" db="EMBL/GenBank/DDBJ databases">
        <authorList>
            <person name="Gulvik C.A."/>
            <person name="Batra D.G."/>
        </authorList>
    </citation>
    <scope>NUCLEOTIDE SEQUENCE [LARGE SCALE GENOMIC DNA]</scope>
    <source>
        <strain evidence="7 8">W9323</strain>
    </source>
</reference>
<comment type="subunit">
    <text evidence="4">The methyltransferase is composed of M and S polypeptides.</text>
</comment>
<dbReference type="SUPFAM" id="SSF116734">
    <property type="entry name" value="DNA methylase specificity domain"/>
    <property type="match status" value="2"/>
</dbReference>
<evidence type="ECO:0000256" key="4">
    <source>
        <dbReference type="ARBA" id="ARBA00038652"/>
    </source>
</evidence>